<proteinExistence type="predicted"/>
<protein>
    <submittedName>
        <fullName evidence="6">RTA1 like protein</fullName>
    </submittedName>
</protein>
<comment type="subcellular location">
    <subcellularLocation>
        <location evidence="1">Membrane</location>
        <topology evidence="1">Multi-pass membrane protein</topology>
    </subcellularLocation>
</comment>
<dbReference type="AlphaFoldDB" id="A0A9P5CN83"/>
<sequence length="268" mass="30143">MAVTDFVFYHYTPSMAAAIVMCVVFFIVAALQIWFLLRHRTWYFAPFVIGCLFEGVGYIGRILSSTEAPNYTKTPYIIQSLLLLLGPTFFAASIYMVLGRIITLLHGEQFSMVPPKWLTKVFVMGDVLSFFIQSGGGAMLSNAKSESKIKTGNWIIVAGLGVQIVFFGLFVIVALLFHIRIRKYPTMRAKTTSAPWQALLYVLYASSCLILIRSIYRVAEYITGSNGVIQDKEWWLYVFDAVPMVLVTILFCGFHPSREVGSEAHLDV</sequence>
<feature type="transmembrane region" description="Helical" evidence="5">
    <location>
        <begin position="198"/>
        <end position="216"/>
    </location>
</feature>
<dbReference type="PANTHER" id="PTHR31465">
    <property type="entry name" value="PROTEIN RTA1-RELATED"/>
    <property type="match status" value="1"/>
</dbReference>
<evidence type="ECO:0000256" key="2">
    <source>
        <dbReference type="ARBA" id="ARBA00022692"/>
    </source>
</evidence>
<gene>
    <name evidence="6" type="ORF">M406DRAFT_341262</name>
</gene>
<keyword evidence="3 5" id="KW-1133">Transmembrane helix</keyword>
<reference evidence="6" key="1">
    <citation type="journal article" date="2020" name="Phytopathology">
        <title>Genome sequence of the chestnut blight fungus Cryphonectria parasitica EP155: A fundamental resource for an archetypical invasive plant pathogen.</title>
        <authorList>
            <person name="Crouch J.A."/>
            <person name="Dawe A."/>
            <person name="Aerts A."/>
            <person name="Barry K."/>
            <person name="Churchill A.C.L."/>
            <person name="Grimwood J."/>
            <person name="Hillman B."/>
            <person name="Milgroom M.G."/>
            <person name="Pangilinan J."/>
            <person name="Smith M."/>
            <person name="Salamov A."/>
            <person name="Schmutz J."/>
            <person name="Yadav J."/>
            <person name="Grigoriev I.V."/>
            <person name="Nuss D."/>
        </authorList>
    </citation>
    <scope>NUCLEOTIDE SEQUENCE</scope>
    <source>
        <strain evidence="6">EP155</strain>
    </source>
</reference>
<dbReference type="PANTHER" id="PTHR31465:SF1">
    <property type="entry name" value="PROTEIN RTA1-RELATED"/>
    <property type="match status" value="1"/>
</dbReference>
<dbReference type="GO" id="GO:0016020">
    <property type="term" value="C:membrane"/>
    <property type="evidence" value="ECO:0007669"/>
    <property type="project" value="UniProtKB-SubCell"/>
</dbReference>
<accession>A0A9P5CN83</accession>
<name>A0A9P5CN83_CRYP1</name>
<evidence type="ECO:0000256" key="1">
    <source>
        <dbReference type="ARBA" id="ARBA00004141"/>
    </source>
</evidence>
<feature type="transmembrane region" description="Helical" evidence="5">
    <location>
        <begin position="44"/>
        <end position="64"/>
    </location>
</feature>
<keyword evidence="2 5" id="KW-0812">Transmembrane</keyword>
<organism evidence="6 7">
    <name type="scientific">Cryphonectria parasitica (strain ATCC 38755 / EP155)</name>
    <dbReference type="NCBI Taxonomy" id="660469"/>
    <lineage>
        <taxon>Eukaryota</taxon>
        <taxon>Fungi</taxon>
        <taxon>Dikarya</taxon>
        <taxon>Ascomycota</taxon>
        <taxon>Pezizomycotina</taxon>
        <taxon>Sordariomycetes</taxon>
        <taxon>Sordariomycetidae</taxon>
        <taxon>Diaporthales</taxon>
        <taxon>Cryphonectriaceae</taxon>
        <taxon>Cryphonectria-Endothia species complex</taxon>
        <taxon>Cryphonectria</taxon>
    </lineage>
</organism>
<feature type="transmembrane region" description="Helical" evidence="5">
    <location>
        <begin position="76"/>
        <end position="97"/>
    </location>
</feature>
<dbReference type="InterPro" id="IPR007568">
    <property type="entry name" value="RTA1"/>
</dbReference>
<evidence type="ECO:0000313" key="6">
    <source>
        <dbReference type="EMBL" id="KAF3763866.1"/>
    </source>
</evidence>
<dbReference type="GeneID" id="63838769"/>
<evidence type="ECO:0000256" key="4">
    <source>
        <dbReference type="ARBA" id="ARBA00023136"/>
    </source>
</evidence>
<evidence type="ECO:0000313" key="7">
    <source>
        <dbReference type="Proteomes" id="UP000803844"/>
    </source>
</evidence>
<feature type="transmembrane region" description="Helical" evidence="5">
    <location>
        <begin position="154"/>
        <end position="177"/>
    </location>
</feature>
<feature type="transmembrane region" description="Helical" evidence="5">
    <location>
        <begin position="236"/>
        <end position="254"/>
    </location>
</feature>
<evidence type="ECO:0000256" key="5">
    <source>
        <dbReference type="SAM" id="Phobius"/>
    </source>
</evidence>
<dbReference type="Proteomes" id="UP000803844">
    <property type="component" value="Unassembled WGS sequence"/>
</dbReference>
<evidence type="ECO:0000256" key="3">
    <source>
        <dbReference type="ARBA" id="ARBA00022989"/>
    </source>
</evidence>
<keyword evidence="4 5" id="KW-0472">Membrane</keyword>
<feature type="transmembrane region" description="Helical" evidence="5">
    <location>
        <begin position="117"/>
        <end position="134"/>
    </location>
</feature>
<dbReference type="OrthoDB" id="3358017at2759"/>
<dbReference type="EMBL" id="MU032349">
    <property type="protein sequence ID" value="KAF3763866.1"/>
    <property type="molecule type" value="Genomic_DNA"/>
</dbReference>
<dbReference type="RefSeq" id="XP_040774827.1">
    <property type="nucleotide sequence ID" value="XM_040921640.1"/>
</dbReference>
<keyword evidence="7" id="KW-1185">Reference proteome</keyword>
<feature type="transmembrane region" description="Helical" evidence="5">
    <location>
        <begin position="15"/>
        <end position="37"/>
    </location>
</feature>
<dbReference type="Pfam" id="PF04479">
    <property type="entry name" value="RTA1"/>
    <property type="match status" value="1"/>
</dbReference>
<comment type="caution">
    <text evidence="6">The sequence shown here is derived from an EMBL/GenBank/DDBJ whole genome shotgun (WGS) entry which is preliminary data.</text>
</comment>